<protein>
    <submittedName>
        <fullName evidence="1">Uncharacterized protein</fullName>
    </submittedName>
</protein>
<organism evidence="1">
    <name type="scientific">Megaviridae environmental sample</name>
    <dbReference type="NCBI Taxonomy" id="1737588"/>
    <lineage>
        <taxon>Viruses</taxon>
        <taxon>Varidnaviria</taxon>
        <taxon>Bamfordvirae</taxon>
        <taxon>Nucleocytoviricota</taxon>
        <taxon>Megaviricetes</taxon>
        <taxon>Imitervirales</taxon>
        <taxon>Mimiviridae</taxon>
        <taxon>environmental samples</taxon>
    </lineage>
</organism>
<reference evidence="1" key="1">
    <citation type="journal article" date="2019" name="Philos. Trans. R. Soc. Lond., B, Biol. Sci.">
        <title>Targeted metagenomic recovery of four divergent viruses reveals shared and distinctive characteristics of giant viruses of marine eukaryotes.</title>
        <authorList>
            <person name="Needham D.M."/>
            <person name="Poirier C."/>
            <person name="Hehenberger E."/>
            <person name="Jimenez V."/>
            <person name="Swalwell J.E."/>
            <person name="Santoro A.E."/>
            <person name="Worden A.Z."/>
        </authorList>
    </citation>
    <scope>NUCLEOTIDE SEQUENCE</scope>
    <source>
        <strain evidence="1">OPacV-662</strain>
    </source>
</reference>
<dbReference type="EMBL" id="MN448271">
    <property type="protein sequence ID" value="QFG73790.1"/>
    <property type="molecule type" value="Genomic_DNA"/>
</dbReference>
<name>A0A5J6VIP4_9VIRU</name>
<proteinExistence type="predicted"/>
<evidence type="ECO:0000313" key="1">
    <source>
        <dbReference type="EMBL" id="QFG73790.1"/>
    </source>
</evidence>
<accession>A0A5J6VIP4</accession>
<sequence>MQIIINNIAFLHTSRDQIINYKIKPTDEIKCVFGHNYIITSIQKLQQEKKYFTTDKRYTHYYFIPPFQFFFKNTILCNIKYVPLVRFRAFHPMYYK</sequence>